<dbReference type="PANTHER" id="PTHR45754:SF3">
    <property type="entry name" value="METHYLENETETRAHYDROFOLATE REDUCTASE (NADPH)"/>
    <property type="match status" value="1"/>
</dbReference>
<gene>
    <name evidence="13" type="primary">metF</name>
    <name evidence="13" type="ORF">RM531_06215</name>
</gene>
<dbReference type="RefSeq" id="WP_311658085.1">
    <property type="nucleotide sequence ID" value="NZ_JAVRHY010000004.1"/>
</dbReference>
<evidence type="ECO:0000256" key="10">
    <source>
        <dbReference type="ARBA" id="ARBA00034478"/>
    </source>
</evidence>
<comment type="cofactor">
    <cofactor evidence="1 12">
        <name>FAD</name>
        <dbReference type="ChEBI" id="CHEBI:57692"/>
    </cofactor>
</comment>
<accession>A0ABU3BAR5</accession>
<evidence type="ECO:0000313" key="14">
    <source>
        <dbReference type="Proteomes" id="UP001259982"/>
    </source>
</evidence>
<evidence type="ECO:0000313" key="13">
    <source>
        <dbReference type="EMBL" id="MDT0618061.1"/>
    </source>
</evidence>
<evidence type="ECO:0000256" key="12">
    <source>
        <dbReference type="RuleBase" id="RU003862"/>
    </source>
</evidence>
<comment type="pathway">
    <text evidence="2 12">One-carbon metabolism; tetrahydrofolate interconversion.</text>
</comment>
<dbReference type="EC" id="1.5.1.54" evidence="12"/>
<keyword evidence="7 12" id="KW-0560">Oxidoreductase</keyword>
<proteinExistence type="inferred from homology"/>
<evidence type="ECO:0000256" key="1">
    <source>
        <dbReference type="ARBA" id="ARBA00001974"/>
    </source>
</evidence>
<evidence type="ECO:0000256" key="4">
    <source>
        <dbReference type="ARBA" id="ARBA00022605"/>
    </source>
</evidence>
<comment type="catalytic activity">
    <reaction evidence="11">
        <text>(6S)-5-methyl-5,6,7,8-tetrahydrofolate + NAD(+) = (6R)-5,10-methylene-5,6,7,8-tetrahydrofolate + NADH + H(+)</text>
        <dbReference type="Rhea" id="RHEA:19821"/>
        <dbReference type="ChEBI" id="CHEBI:15378"/>
        <dbReference type="ChEBI" id="CHEBI:15636"/>
        <dbReference type="ChEBI" id="CHEBI:18608"/>
        <dbReference type="ChEBI" id="CHEBI:57540"/>
        <dbReference type="ChEBI" id="CHEBI:57945"/>
        <dbReference type="EC" id="1.5.1.54"/>
    </reaction>
    <physiologicalReaction direction="right-to-left" evidence="11">
        <dbReference type="Rhea" id="RHEA:19823"/>
    </physiologicalReaction>
</comment>
<comment type="caution">
    <text evidence="13">The sequence shown here is derived from an EMBL/GenBank/DDBJ whole genome shotgun (WGS) entry which is preliminary data.</text>
</comment>
<dbReference type="EMBL" id="JAVRHY010000004">
    <property type="protein sequence ID" value="MDT0618061.1"/>
    <property type="molecule type" value="Genomic_DNA"/>
</dbReference>
<organism evidence="13 14">
    <name type="scientific">Spectribacter acetivorans</name>
    <dbReference type="NCBI Taxonomy" id="3075603"/>
    <lineage>
        <taxon>Bacteria</taxon>
        <taxon>Pseudomonadati</taxon>
        <taxon>Pseudomonadota</taxon>
        <taxon>Gammaproteobacteria</taxon>
        <taxon>Salinisphaerales</taxon>
        <taxon>Salinisphaeraceae</taxon>
        <taxon>Spectribacter</taxon>
    </lineage>
</organism>
<name>A0ABU3BAR5_9GAMM</name>
<evidence type="ECO:0000256" key="11">
    <source>
        <dbReference type="ARBA" id="ARBA00048628"/>
    </source>
</evidence>
<evidence type="ECO:0000256" key="3">
    <source>
        <dbReference type="ARBA" id="ARBA00006743"/>
    </source>
</evidence>
<sequence>MRKQQDLPRHYSFEFFPPKGPKGEQRLDTARAELAALGPAFFSVTFGAGGTTRSGTLKTVKATMDATGISAAPHLSCIEGTRESIRELLQTYADNGVDRIVALRGDIPEGMDSPGEFSYANELVGFIREEFGDRFHLEVGAYPEVHPETPDPAADLDNFVRKVEAGADSAMTQYFFNADAYFDFVDRAEAKGVDIPIVPGVMPIPNWSQIKRFSAMCGADIPRWMERRLETYEQAGDEASVQAFAADAVTRMCERLIEGGAPGIHFYALNRSEPTRTIWRNLGLPAADHADAMAS</sequence>
<dbReference type="InterPro" id="IPR004620">
    <property type="entry name" value="MTHF_reductase_bac"/>
</dbReference>
<dbReference type="Pfam" id="PF02219">
    <property type="entry name" value="MTHFR"/>
    <property type="match status" value="1"/>
</dbReference>
<dbReference type="NCBIfam" id="TIGR00676">
    <property type="entry name" value="fadh2"/>
    <property type="match status" value="1"/>
</dbReference>
<keyword evidence="8" id="KW-0520">NAD</keyword>
<dbReference type="Gene3D" id="3.20.20.220">
    <property type="match status" value="1"/>
</dbReference>
<evidence type="ECO:0000256" key="6">
    <source>
        <dbReference type="ARBA" id="ARBA00022827"/>
    </source>
</evidence>
<keyword evidence="4" id="KW-0028">Amino-acid biosynthesis</keyword>
<dbReference type="SUPFAM" id="SSF51730">
    <property type="entry name" value="FAD-linked oxidoreductase"/>
    <property type="match status" value="1"/>
</dbReference>
<dbReference type="InterPro" id="IPR029041">
    <property type="entry name" value="FAD-linked_oxidoreductase-like"/>
</dbReference>
<dbReference type="Proteomes" id="UP001259982">
    <property type="component" value="Unassembled WGS sequence"/>
</dbReference>
<reference evidence="13 14" key="1">
    <citation type="submission" date="2023-09" db="EMBL/GenBank/DDBJ databases">
        <authorList>
            <person name="Rey-Velasco X."/>
        </authorList>
    </citation>
    <scope>NUCLEOTIDE SEQUENCE [LARGE SCALE GENOMIC DNA]</scope>
    <source>
        <strain evidence="13 14">P385</strain>
    </source>
</reference>
<evidence type="ECO:0000256" key="2">
    <source>
        <dbReference type="ARBA" id="ARBA00004777"/>
    </source>
</evidence>
<dbReference type="GO" id="GO:0004489">
    <property type="term" value="F:methylenetetrahydrofolate reductase [NAD(P)H] activity"/>
    <property type="evidence" value="ECO:0007669"/>
    <property type="project" value="UniProtKB-EC"/>
</dbReference>
<evidence type="ECO:0000256" key="5">
    <source>
        <dbReference type="ARBA" id="ARBA00022630"/>
    </source>
</evidence>
<evidence type="ECO:0000256" key="8">
    <source>
        <dbReference type="ARBA" id="ARBA00023027"/>
    </source>
</evidence>
<keyword evidence="9" id="KW-0486">Methionine biosynthesis</keyword>
<dbReference type="InterPro" id="IPR003171">
    <property type="entry name" value="Mehydrof_redctse-like"/>
</dbReference>
<dbReference type="CDD" id="cd00537">
    <property type="entry name" value="MTHFR"/>
    <property type="match status" value="1"/>
</dbReference>
<keyword evidence="5 12" id="KW-0285">Flavoprotein</keyword>
<dbReference type="PANTHER" id="PTHR45754">
    <property type="entry name" value="METHYLENETETRAHYDROFOLATE REDUCTASE"/>
    <property type="match status" value="1"/>
</dbReference>
<comment type="pathway">
    <text evidence="10">Amino-acid biosynthesis; L-methionine biosynthesis via de novo pathway.</text>
</comment>
<protein>
    <recommendedName>
        <fullName evidence="12">Methylenetetrahydrofolate reductase</fullName>
        <ecNumber evidence="12">1.5.1.54</ecNumber>
    </recommendedName>
</protein>
<keyword evidence="6 12" id="KW-0274">FAD</keyword>
<comment type="similarity">
    <text evidence="3 12">Belongs to the methylenetetrahydrofolate reductase family.</text>
</comment>
<evidence type="ECO:0000256" key="9">
    <source>
        <dbReference type="ARBA" id="ARBA00023167"/>
    </source>
</evidence>
<evidence type="ECO:0000256" key="7">
    <source>
        <dbReference type="ARBA" id="ARBA00023002"/>
    </source>
</evidence>
<keyword evidence="14" id="KW-1185">Reference proteome</keyword>